<evidence type="ECO:0000313" key="2">
    <source>
        <dbReference type="Proteomes" id="UP000189677"/>
    </source>
</evidence>
<sequence length="192" mass="21516">MNATSLLKDAFTGPGSVTRIAGATLLVTTLAAQHPHPAFELAREKDVFSLVPNWKFFAPNPATHDFHYLYRTLDEDRQTSAWVELDLITNRKMIQAFWFSSRRREKAVFDICTAILKSIQKGDDPTNSPPFRVLTEFIRKQIRDASDASDVRGFQFSVVRAPGHDDSEDPEVLYVSTYLPMKPAGPAFLGAA</sequence>
<evidence type="ECO:0000313" key="1">
    <source>
        <dbReference type="EMBL" id="AQU65091.1"/>
    </source>
</evidence>
<dbReference type="EMBL" id="CP018047">
    <property type="protein sequence ID" value="AQU65091.1"/>
    <property type="molecule type" value="Genomic_DNA"/>
</dbReference>
<dbReference type="OrthoDB" id="8565707at2"/>
<accession>A0A1U9QMT3</accession>
<dbReference type="RefSeq" id="WP_078073574.1">
    <property type="nucleotide sequence ID" value="NZ_CP018047.1"/>
</dbReference>
<reference evidence="1 2" key="1">
    <citation type="submission" date="2016-11" db="EMBL/GenBank/DDBJ databases">
        <title>Complete genome sequence of Streptomyces niveus SCSIO 3406.</title>
        <authorList>
            <person name="Zhu Q."/>
            <person name="Cheng W."/>
            <person name="Song Y."/>
            <person name="Li Q."/>
            <person name="Ju J."/>
        </authorList>
    </citation>
    <scope>NUCLEOTIDE SEQUENCE [LARGE SCALE GENOMIC DNA]</scope>
    <source>
        <strain evidence="1 2">SCSIO 3406</strain>
    </source>
</reference>
<dbReference type="Proteomes" id="UP000189677">
    <property type="component" value="Chromosome"/>
</dbReference>
<protein>
    <submittedName>
        <fullName evidence="1">Uncharacterized protein</fullName>
    </submittedName>
</protein>
<keyword evidence="2" id="KW-1185">Reference proteome</keyword>
<dbReference type="KEGG" id="snw:BBN63_01240"/>
<dbReference type="AlphaFoldDB" id="A0A1U9QMT3"/>
<name>A0A1U9QMT3_STRNV</name>
<proteinExistence type="predicted"/>
<gene>
    <name evidence="1" type="ORF">BBN63_01240</name>
</gene>
<organism evidence="1 2">
    <name type="scientific">Streptomyces niveus</name>
    <name type="common">Streptomyces spheroides</name>
    <dbReference type="NCBI Taxonomy" id="193462"/>
    <lineage>
        <taxon>Bacteria</taxon>
        <taxon>Bacillati</taxon>
        <taxon>Actinomycetota</taxon>
        <taxon>Actinomycetes</taxon>
        <taxon>Kitasatosporales</taxon>
        <taxon>Streptomycetaceae</taxon>
        <taxon>Streptomyces</taxon>
    </lineage>
</organism>